<comment type="function">
    <text evidence="3">Catalyzes the epimerization of the C3' and C5'positions of dTDP-6-deoxy-D-xylo-4-hexulose, forming dTDP-6-deoxy-L-lyxo-4-hexulose.</text>
</comment>
<evidence type="ECO:0000313" key="4">
    <source>
        <dbReference type="EMBL" id="MXP74686.1"/>
    </source>
</evidence>
<dbReference type="EMBL" id="WUQX01000001">
    <property type="protein sequence ID" value="MXP74686.1"/>
    <property type="molecule type" value="Genomic_DNA"/>
</dbReference>
<accession>A0A7X3ME09</accession>
<dbReference type="GO" id="GO:0019305">
    <property type="term" value="P:dTDP-rhamnose biosynthetic process"/>
    <property type="evidence" value="ECO:0007669"/>
    <property type="project" value="UniProtKB-UniRule"/>
</dbReference>
<dbReference type="GO" id="GO:0000271">
    <property type="term" value="P:polysaccharide biosynthetic process"/>
    <property type="evidence" value="ECO:0007669"/>
    <property type="project" value="TreeGrafter"/>
</dbReference>
<keyword evidence="3 4" id="KW-0413">Isomerase</keyword>
<evidence type="ECO:0000256" key="2">
    <source>
        <dbReference type="PIRSR" id="PIRSR600888-3"/>
    </source>
</evidence>
<keyword evidence="5" id="KW-1185">Reference proteome</keyword>
<dbReference type="InterPro" id="IPR011051">
    <property type="entry name" value="RmlC_Cupin_sf"/>
</dbReference>
<comment type="catalytic activity">
    <reaction evidence="3">
        <text>dTDP-4-dehydro-6-deoxy-alpha-D-glucose = dTDP-4-dehydro-beta-L-rhamnose</text>
        <dbReference type="Rhea" id="RHEA:16969"/>
        <dbReference type="ChEBI" id="CHEBI:57649"/>
        <dbReference type="ChEBI" id="CHEBI:62830"/>
        <dbReference type="EC" id="5.1.3.13"/>
    </reaction>
</comment>
<feature type="site" description="Participates in a stacking interaction with the thymidine ring of dTDP-4-oxo-6-deoxyglucose" evidence="2">
    <location>
        <position position="138"/>
    </location>
</feature>
<dbReference type="Proteomes" id="UP000460412">
    <property type="component" value="Unassembled WGS sequence"/>
</dbReference>
<name>A0A7X3ME09_9FIRM</name>
<organism evidence="4 5">
    <name type="scientific">Sporofaciens musculi</name>
    <dbReference type="NCBI Taxonomy" id="2681861"/>
    <lineage>
        <taxon>Bacteria</taxon>
        <taxon>Bacillati</taxon>
        <taxon>Bacillota</taxon>
        <taxon>Clostridia</taxon>
        <taxon>Lachnospirales</taxon>
        <taxon>Lachnospiraceae</taxon>
        <taxon>Sporofaciens</taxon>
    </lineage>
</organism>
<dbReference type="Gene3D" id="2.60.120.10">
    <property type="entry name" value="Jelly Rolls"/>
    <property type="match status" value="1"/>
</dbReference>
<dbReference type="CDD" id="cd00438">
    <property type="entry name" value="cupin_RmlC"/>
    <property type="match status" value="1"/>
</dbReference>
<dbReference type="InterPro" id="IPR014710">
    <property type="entry name" value="RmlC-like_jellyroll"/>
</dbReference>
<feature type="active site" description="Proton donor" evidence="1">
    <location>
        <position position="132"/>
    </location>
</feature>
<dbReference type="GO" id="GO:0005829">
    <property type="term" value="C:cytosol"/>
    <property type="evidence" value="ECO:0007669"/>
    <property type="project" value="TreeGrafter"/>
</dbReference>
<dbReference type="SUPFAM" id="SSF51182">
    <property type="entry name" value="RmlC-like cupins"/>
    <property type="match status" value="1"/>
</dbReference>
<comment type="subunit">
    <text evidence="3">Homodimer.</text>
</comment>
<reference evidence="4 5" key="1">
    <citation type="submission" date="2019-12" db="EMBL/GenBank/DDBJ databases">
        <title>Sporaefaciens musculi gen. nov., sp. nov., a novel bacterium isolated from the caecum of an obese mouse.</title>
        <authorList>
            <person name="Rasmussen T.S."/>
            <person name="Streidl T."/>
            <person name="Hitch T.C.A."/>
            <person name="Wortmann E."/>
            <person name="Deptula P."/>
            <person name="Hansen M."/>
            <person name="Nielsen D.S."/>
            <person name="Clavel T."/>
            <person name="Vogensen F.K."/>
        </authorList>
    </citation>
    <scope>NUCLEOTIDE SEQUENCE [LARGE SCALE GENOMIC DNA]</scope>
    <source>
        <strain evidence="4 5">WCA-9-b2</strain>
    </source>
</reference>
<dbReference type="PANTHER" id="PTHR21047">
    <property type="entry name" value="DTDP-6-DEOXY-D-GLUCOSE-3,5 EPIMERASE"/>
    <property type="match status" value="1"/>
</dbReference>
<evidence type="ECO:0000313" key="5">
    <source>
        <dbReference type="Proteomes" id="UP000460412"/>
    </source>
</evidence>
<comment type="similarity">
    <text evidence="3">Belongs to the dTDP-4-dehydrorhamnose 3,5-epimerase family.</text>
</comment>
<dbReference type="NCBIfam" id="TIGR01221">
    <property type="entry name" value="rmlC"/>
    <property type="match status" value="1"/>
</dbReference>
<dbReference type="EC" id="5.1.3.13" evidence="3"/>
<proteinExistence type="inferred from homology"/>
<feature type="active site" description="Proton acceptor" evidence="1">
    <location>
        <position position="62"/>
    </location>
</feature>
<evidence type="ECO:0000256" key="3">
    <source>
        <dbReference type="RuleBase" id="RU364069"/>
    </source>
</evidence>
<gene>
    <name evidence="4" type="primary">rfbC</name>
    <name evidence="4" type="ORF">GN277_04630</name>
</gene>
<dbReference type="RefSeq" id="WP_159750035.1">
    <property type="nucleotide sequence ID" value="NZ_WUQX01000001.1"/>
</dbReference>
<comment type="caution">
    <text evidence="4">The sequence shown here is derived from an EMBL/GenBank/DDBJ whole genome shotgun (WGS) entry which is preliminary data.</text>
</comment>
<dbReference type="Pfam" id="PF00908">
    <property type="entry name" value="dTDP_sugar_isom"/>
    <property type="match status" value="1"/>
</dbReference>
<dbReference type="GO" id="GO:0008830">
    <property type="term" value="F:dTDP-4-dehydrorhamnose 3,5-epimerase activity"/>
    <property type="evidence" value="ECO:0007669"/>
    <property type="project" value="UniProtKB-UniRule"/>
</dbReference>
<dbReference type="PANTHER" id="PTHR21047:SF2">
    <property type="entry name" value="THYMIDINE DIPHOSPHO-4-KETO-RHAMNOSE 3,5-EPIMERASE"/>
    <property type="match status" value="1"/>
</dbReference>
<dbReference type="UniPathway" id="UPA00124"/>
<dbReference type="AlphaFoldDB" id="A0A7X3ME09"/>
<sequence>MTFEKMAIDGCCLIKRNIPWDNRGCFSRLADVEEFKTNGLNGEFVQISFSKNYRKGTLRGMHMQAEPSAEEKFVCCVEGEVYDVCLDLRKDSPTYLNYCSAVLSGENGQAFYIPKGCAHGFVSLKDNSQLIYFMTSAYDPKSERGYRWNDPAFSIEWPLHPSVISPKDNAWSLIGDKR</sequence>
<comment type="pathway">
    <text evidence="3">Carbohydrate biosynthesis; dTDP-L-rhamnose biosynthesis.</text>
</comment>
<dbReference type="InterPro" id="IPR000888">
    <property type="entry name" value="RmlC-like"/>
</dbReference>
<evidence type="ECO:0000256" key="1">
    <source>
        <dbReference type="PIRSR" id="PIRSR600888-1"/>
    </source>
</evidence>
<protein>
    <recommendedName>
        <fullName evidence="3">dTDP-4-dehydrorhamnose 3,5-epimerase</fullName>
        <ecNumber evidence="3">5.1.3.13</ecNumber>
    </recommendedName>
    <alternativeName>
        <fullName evidence="3">Thymidine diphospho-4-keto-rhamnose 3,5-epimerase</fullName>
    </alternativeName>
</protein>